<evidence type="ECO:0000313" key="2">
    <source>
        <dbReference type="Proteomes" id="UP001215280"/>
    </source>
</evidence>
<name>A0AAD7IVD0_9AGAR</name>
<dbReference type="EMBL" id="JARJLG010000085">
    <property type="protein sequence ID" value="KAJ7749511.1"/>
    <property type="molecule type" value="Genomic_DNA"/>
</dbReference>
<reference evidence="1" key="1">
    <citation type="submission" date="2023-03" db="EMBL/GenBank/DDBJ databases">
        <title>Massive genome expansion in bonnet fungi (Mycena s.s.) driven by repeated elements and novel gene families across ecological guilds.</title>
        <authorList>
            <consortium name="Lawrence Berkeley National Laboratory"/>
            <person name="Harder C.B."/>
            <person name="Miyauchi S."/>
            <person name="Viragh M."/>
            <person name="Kuo A."/>
            <person name="Thoen E."/>
            <person name="Andreopoulos B."/>
            <person name="Lu D."/>
            <person name="Skrede I."/>
            <person name="Drula E."/>
            <person name="Henrissat B."/>
            <person name="Morin E."/>
            <person name="Kohler A."/>
            <person name="Barry K."/>
            <person name="LaButti K."/>
            <person name="Morin E."/>
            <person name="Salamov A."/>
            <person name="Lipzen A."/>
            <person name="Mereny Z."/>
            <person name="Hegedus B."/>
            <person name="Baldrian P."/>
            <person name="Stursova M."/>
            <person name="Weitz H."/>
            <person name="Taylor A."/>
            <person name="Grigoriev I.V."/>
            <person name="Nagy L.G."/>
            <person name="Martin F."/>
            <person name="Kauserud H."/>
        </authorList>
    </citation>
    <scope>NUCLEOTIDE SEQUENCE</scope>
    <source>
        <strain evidence="1">CBHHK188m</strain>
    </source>
</reference>
<evidence type="ECO:0000313" key="1">
    <source>
        <dbReference type="EMBL" id="KAJ7749511.1"/>
    </source>
</evidence>
<dbReference type="AlphaFoldDB" id="A0AAD7IVD0"/>
<protein>
    <submittedName>
        <fullName evidence="1">Uncharacterized protein</fullName>
    </submittedName>
</protein>
<accession>A0AAD7IVD0</accession>
<gene>
    <name evidence="1" type="ORF">DFH07DRAFT_702940</name>
</gene>
<feature type="non-terminal residue" evidence="1">
    <location>
        <position position="1"/>
    </location>
</feature>
<comment type="caution">
    <text evidence="1">The sequence shown here is derived from an EMBL/GenBank/DDBJ whole genome shotgun (WGS) entry which is preliminary data.</text>
</comment>
<organism evidence="1 2">
    <name type="scientific">Mycena maculata</name>
    <dbReference type="NCBI Taxonomy" id="230809"/>
    <lineage>
        <taxon>Eukaryota</taxon>
        <taxon>Fungi</taxon>
        <taxon>Dikarya</taxon>
        <taxon>Basidiomycota</taxon>
        <taxon>Agaricomycotina</taxon>
        <taxon>Agaricomycetes</taxon>
        <taxon>Agaricomycetidae</taxon>
        <taxon>Agaricales</taxon>
        <taxon>Marasmiineae</taxon>
        <taxon>Mycenaceae</taxon>
        <taxon>Mycena</taxon>
    </lineage>
</organism>
<keyword evidence="2" id="KW-1185">Reference proteome</keyword>
<sequence>ERAFGRGDVVSSDKWSVLENASGSKTGFQGVAPPPMARKEIDRLFYKEPRARALHPYLCKFFPVPYDIKENIKDERSTFFLDRNGQVFMFRSFRADWLKDRAAQVEEAHNILVGEDNKSDAIKAACSSGLRGPHMPIILGHHRQSSAVPYVTSWQQAHPDRVQKLLALPIIQRIIRWITDIVDTVFPGVAARLRKDAEWHEEKYGIKPLFGLFWNLCLNTWFEGQSNIRCGPHADKKNQVGVCLLLVYVLENGKNFNHTQRIWLVVWEAGIIVELPPWVLGAYPSALLYHFNVDTDEIEFVTTEGDVRPTRENSRPICDGDDCGRGSFVFFNQSTMRQGPITGYDTIAEAKAHGHSGTVDWGESIQEAFTK</sequence>
<proteinExistence type="predicted"/>
<dbReference type="Proteomes" id="UP001215280">
    <property type="component" value="Unassembled WGS sequence"/>
</dbReference>
<feature type="non-terminal residue" evidence="1">
    <location>
        <position position="371"/>
    </location>
</feature>